<evidence type="ECO:0008006" key="3">
    <source>
        <dbReference type="Google" id="ProtNLM"/>
    </source>
</evidence>
<dbReference type="RefSeq" id="WP_075742269.1">
    <property type="nucleotide sequence ID" value="NZ_CP016076.1"/>
</dbReference>
<organism evidence="1 2">
    <name type="scientific">Actinoalloteichus fjordicus</name>
    <dbReference type="NCBI Taxonomy" id="1612552"/>
    <lineage>
        <taxon>Bacteria</taxon>
        <taxon>Bacillati</taxon>
        <taxon>Actinomycetota</taxon>
        <taxon>Actinomycetes</taxon>
        <taxon>Pseudonocardiales</taxon>
        <taxon>Pseudonocardiaceae</taxon>
        <taxon>Actinoalloteichus</taxon>
    </lineage>
</organism>
<dbReference type="EMBL" id="CP016076">
    <property type="protein sequence ID" value="APU16797.1"/>
    <property type="molecule type" value="Genomic_DNA"/>
</dbReference>
<sequence length="107" mass="11636">MVDAVADTQAVLERLAERRDKVRELRLGAAEKRHESTTADGLITVVVDGAGHIIDITIKDAEVRTPHPTKIGGRVLAVIQEARRAAADESRAALAEIMPGFLEDEDR</sequence>
<dbReference type="Proteomes" id="UP000185511">
    <property type="component" value="Chromosome"/>
</dbReference>
<evidence type="ECO:0000313" key="1">
    <source>
        <dbReference type="EMBL" id="APU16797.1"/>
    </source>
</evidence>
<gene>
    <name evidence="1" type="ORF">UA74_23895</name>
</gene>
<dbReference type="KEGG" id="acad:UA74_23895"/>
<dbReference type="SUPFAM" id="SSF82607">
    <property type="entry name" value="YbaB-like"/>
    <property type="match status" value="1"/>
</dbReference>
<name>A0AAC9LFR6_9PSEU</name>
<keyword evidence="2" id="KW-1185">Reference proteome</keyword>
<protein>
    <recommendedName>
        <fullName evidence="3">YbaB/EbfC family nucleoid-associated protein</fullName>
    </recommendedName>
</protein>
<dbReference type="Gene3D" id="3.30.1310.10">
    <property type="entry name" value="Nucleoid-associated protein YbaB-like domain"/>
    <property type="match status" value="1"/>
</dbReference>
<dbReference type="InterPro" id="IPR004401">
    <property type="entry name" value="YbaB/EbfC"/>
</dbReference>
<dbReference type="GO" id="GO:0003677">
    <property type="term" value="F:DNA binding"/>
    <property type="evidence" value="ECO:0007669"/>
    <property type="project" value="InterPro"/>
</dbReference>
<evidence type="ECO:0000313" key="2">
    <source>
        <dbReference type="Proteomes" id="UP000185511"/>
    </source>
</evidence>
<dbReference type="Pfam" id="PF02575">
    <property type="entry name" value="YbaB_DNA_bd"/>
    <property type="match status" value="1"/>
</dbReference>
<dbReference type="AlphaFoldDB" id="A0AAC9LFR6"/>
<reference evidence="2" key="1">
    <citation type="submission" date="2016-06" db="EMBL/GenBank/DDBJ databases">
        <title>Complete genome sequence of Actinoalloteichus fjordicus DSM 46855 (=ADI127-17), type strain of the new species Actinoalloteichus fjordicus.</title>
        <authorList>
            <person name="Ruckert C."/>
            <person name="Nouioui I."/>
            <person name="Willmese J."/>
            <person name="van Wezel G."/>
            <person name="Klenk H.-P."/>
            <person name="Kalinowski J."/>
            <person name="Zotchev S.B."/>
        </authorList>
    </citation>
    <scope>NUCLEOTIDE SEQUENCE [LARGE SCALE GENOMIC DNA]</scope>
    <source>
        <strain evidence="2">ADI127-7</strain>
    </source>
</reference>
<dbReference type="InterPro" id="IPR036894">
    <property type="entry name" value="YbaB-like_sf"/>
</dbReference>
<accession>A0AAC9LFR6</accession>
<proteinExistence type="predicted"/>